<keyword evidence="1" id="KW-0472">Membrane</keyword>
<dbReference type="SUPFAM" id="SSF48452">
    <property type="entry name" value="TPR-like"/>
    <property type="match status" value="2"/>
</dbReference>
<dbReference type="SMART" id="SM00028">
    <property type="entry name" value="TPR"/>
    <property type="match status" value="5"/>
</dbReference>
<proteinExistence type="predicted"/>
<dbReference type="PANTHER" id="PTHR10098">
    <property type="entry name" value="RAPSYN-RELATED"/>
    <property type="match status" value="1"/>
</dbReference>
<organism evidence="2 3">
    <name type="scientific">Candidatus Roizmanbacteria bacterium RIFCSPHIGHO2_02_FULL_38_11</name>
    <dbReference type="NCBI Taxonomy" id="1802039"/>
    <lineage>
        <taxon>Bacteria</taxon>
        <taxon>Candidatus Roizmaniibacteriota</taxon>
    </lineage>
</organism>
<evidence type="ECO:0000313" key="3">
    <source>
        <dbReference type="Proteomes" id="UP000177913"/>
    </source>
</evidence>
<feature type="transmembrane region" description="Helical" evidence="1">
    <location>
        <begin position="21"/>
        <end position="44"/>
    </location>
</feature>
<sequence>MPTKKQGKKMSQAEATLVNAKNALIGAVIAAIIGGIFILLNGYINKNTPQVEIIDKTGSAASSSGNLGTDNFGQSFTQSNIFSPGNNDNPENQSALGFFKAALQYQSEKNWKAARQSYAKAEELYKKINDIVSLGHIKNNLGNIETNQNNMGSAQEHYNEAINLYQKAIDQSNKADDKKRYRHLQASTYYNLALLYRNNIKDDDKAFEFCQKAADTIDTTAKERLPGRIYFTMGMIKFDKKDYKASVEYFKKSSQYYKNLQADDLMAESFYFLARSYNDLFKQAKNNQEEVSFAKQAIEAYKVALPLFEKNQDDKKVYTLFELGNLEEFLGEYKESVAYFTQAAYLYQLMKEDYNEGVSWERTGLAYQQIEDHHEENCYNAHESWRKALILYKKEKKEKDMDDILSQVVPQVGGGMVCWDEEVAQEFKAIRGK</sequence>
<dbReference type="InterPro" id="IPR019734">
    <property type="entry name" value="TPR_rpt"/>
</dbReference>
<evidence type="ECO:0000256" key="1">
    <source>
        <dbReference type="SAM" id="Phobius"/>
    </source>
</evidence>
<dbReference type="EMBL" id="MFZO01000019">
    <property type="protein sequence ID" value="OGK25008.1"/>
    <property type="molecule type" value="Genomic_DNA"/>
</dbReference>
<name>A0A1F7H1H3_9BACT</name>
<dbReference type="InterPro" id="IPR011990">
    <property type="entry name" value="TPR-like_helical_dom_sf"/>
</dbReference>
<dbReference type="Gene3D" id="1.25.40.10">
    <property type="entry name" value="Tetratricopeptide repeat domain"/>
    <property type="match status" value="3"/>
</dbReference>
<comment type="caution">
    <text evidence="2">The sequence shown here is derived from an EMBL/GenBank/DDBJ whole genome shotgun (WGS) entry which is preliminary data.</text>
</comment>
<accession>A0A1F7H1H3</accession>
<dbReference type="Pfam" id="PF13181">
    <property type="entry name" value="TPR_8"/>
    <property type="match status" value="1"/>
</dbReference>
<dbReference type="Proteomes" id="UP000177913">
    <property type="component" value="Unassembled WGS sequence"/>
</dbReference>
<keyword evidence="1" id="KW-1133">Transmembrane helix</keyword>
<dbReference type="Pfam" id="PF14938">
    <property type="entry name" value="SNAP"/>
    <property type="match status" value="1"/>
</dbReference>
<protein>
    <recommendedName>
        <fullName evidence="4">MalT-like TPR region domain-containing protein</fullName>
    </recommendedName>
</protein>
<evidence type="ECO:0000313" key="2">
    <source>
        <dbReference type="EMBL" id="OGK25008.1"/>
    </source>
</evidence>
<gene>
    <name evidence="2" type="ORF">A3C25_03035</name>
</gene>
<keyword evidence="1" id="KW-0812">Transmembrane</keyword>
<evidence type="ECO:0008006" key="4">
    <source>
        <dbReference type="Google" id="ProtNLM"/>
    </source>
</evidence>
<dbReference type="AlphaFoldDB" id="A0A1F7H1H3"/>
<reference evidence="2 3" key="1">
    <citation type="journal article" date="2016" name="Nat. Commun.">
        <title>Thousands of microbial genomes shed light on interconnected biogeochemical processes in an aquifer system.</title>
        <authorList>
            <person name="Anantharaman K."/>
            <person name="Brown C.T."/>
            <person name="Hug L.A."/>
            <person name="Sharon I."/>
            <person name="Castelle C.J."/>
            <person name="Probst A.J."/>
            <person name="Thomas B.C."/>
            <person name="Singh A."/>
            <person name="Wilkins M.J."/>
            <person name="Karaoz U."/>
            <person name="Brodie E.L."/>
            <person name="Williams K.H."/>
            <person name="Hubbard S.S."/>
            <person name="Banfield J.F."/>
        </authorList>
    </citation>
    <scope>NUCLEOTIDE SEQUENCE [LARGE SCALE GENOMIC DNA]</scope>
</reference>